<evidence type="ECO:0000313" key="4">
    <source>
        <dbReference type="Proteomes" id="UP000294065"/>
    </source>
</evidence>
<dbReference type="Proteomes" id="UP000294065">
    <property type="component" value="Unassembled WGS sequence"/>
</dbReference>
<dbReference type="EMBL" id="AP021936">
    <property type="protein sequence ID" value="BBQ48578.1"/>
    <property type="molecule type" value="Genomic_DNA"/>
</dbReference>
<evidence type="ECO:0000313" key="3">
    <source>
        <dbReference type="EMBL" id="RZH32045.1"/>
    </source>
</evidence>
<dbReference type="EMBL" id="CP049806">
    <property type="protein sequence ID" value="QIT17702.1"/>
    <property type="molecule type" value="Genomic_DNA"/>
</dbReference>
<organism evidence="3 4">
    <name type="scientific">Acinetobacter pittii</name>
    <name type="common">Acinetobacter genomosp. 3</name>
    <dbReference type="NCBI Taxonomy" id="48296"/>
    <lineage>
        <taxon>Bacteria</taxon>
        <taxon>Pseudomonadati</taxon>
        <taxon>Pseudomonadota</taxon>
        <taxon>Gammaproteobacteria</taxon>
        <taxon>Moraxellales</taxon>
        <taxon>Moraxellaceae</taxon>
        <taxon>Acinetobacter</taxon>
        <taxon>Acinetobacter calcoaceticus/baumannii complex</taxon>
    </lineage>
</organism>
<accession>A0A1H8TBP3</accession>
<dbReference type="OMA" id="HEDPNMN"/>
<reference evidence="3 4" key="1">
    <citation type="submission" date="2019-02" db="EMBL/GenBank/DDBJ databases">
        <title>The Batch Genome Submission of Acinetobacter spp. strains.</title>
        <authorList>
            <person name="Qin J."/>
            <person name="Hu Y."/>
            <person name="Ye H."/>
            <person name="Wei L."/>
            <person name="Feng Y."/>
            <person name="Zong Z."/>
        </authorList>
    </citation>
    <scope>NUCLEOTIDE SEQUENCE [LARGE SCALE GENOMIC DNA]</scope>
    <source>
        <strain evidence="3 4">WCHAP100012</strain>
    </source>
</reference>
<accession>A0A0R0SVR5</accession>
<evidence type="ECO:0000313" key="2">
    <source>
        <dbReference type="EMBL" id="QIT17702.1"/>
    </source>
</evidence>
<proteinExistence type="predicted"/>
<dbReference type="Proteomes" id="UP000501692">
    <property type="component" value="Chromosome"/>
</dbReference>
<evidence type="ECO:0000313" key="6">
    <source>
        <dbReference type="Proteomes" id="UP000515758"/>
    </source>
</evidence>
<name>A0A0R0SVR5_ACIPI</name>
<reference evidence="2 5" key="3">
    <citation type="submission" date="2020-03" db="EMBL/GenBank/DDBJ databases">
        <authorList>
            <person name="Zhang L."/>
            <person name="Han X."/>
            <person name="Chen Y."/>
            <person name="Yu Y."/>
        </authorList>
    </citation>
    <scope>NUCLEOTIDE SEQUENCE [LARGE SCALE GENOMIC DNA]</scope>
    <source>
        <strain evidence="2 5">A1254</strain>
    </source>
</reference>
<reference evidence="1 6" key="2">
    <citation type="submission" date="2019-12" db="EMBL/GenBank/DDBJ databases">
        <title>complete genome sequences of Acinetobacter pittii str. WP2-W18-ESBL-11 isolated from wastewater treatment plant effluent.</title>
        <authorList>
            <person name="Sekizuka T."/>
            <person name="Itokawa K."/>
            <person name="Yatsu K."/>
            <person name="Inamine Y."/>
            <person name="Kuroda M."/>
        </authorList>
    </citation>
    <scope>NUCLEOTIDE SEQUENCE [LARGE SCALE GENOMIC DNA]</scope>
    <source>
        <strain evidence="1 6">WP2-W18-ESBL-11</strain>
    </source>
</reference>
<accession>K9CJF8</accession>
<dbReference type="AlphaFoldDB" id="A0A0R0SVR5"/>
<dbReference type="EMBL" id="SGTH01000001">
    <property type="protein sequence ID" value="RZH32045.1"/>
    <property type="molecule type" value="Genomic_DNA"/>
</dbReference>
<dbReference type="RefSeq" id="WP_002121003.1">
    <property type="nucleotide sequence ID" value="NZ_AMST01000110.1"/>
</dbReference>
<gene>
    <name evidence="3" type="ORF">EXD98_02125</name>
    <name evidence="2" type="ORF">G8E09_08230</name>
    <name evidence="1" type="ORF">WP2W18E11_15760</name>
</gene>
<sequence length="107" mass="12500">MHYQLIELNDASANIECPFCKQAIIDWAQEQYIQPCEHTLFIAMDLGFEFIADRFEECMDQNVDELHEDPNMNIFEALTTTTYENLIILKSDLGVENLFRYVGVSDR</sequence>
<dbReference type="Proteomes" id="UP000515758">
    <property type="component" value="Chromosome"/>
</dbReference>
<evidence type="ECO:0000313" key="5">
    <source>
        <dbReference type="Proteomes" id="UP000501692"/>
    </source>
</evidence>
<protein>
    <submittedName>
        <fullName evidence="3">Uncharacterized protein</fullName>
    </submittedName>
</protein>
<evidence type="ECO:0000313" key="1">
    <source>
        <dbReference type="EMBL" id="BBQ48578.1"/>
    </source>
</evidence>